<comment type="caution">
    <text evidence="1">The sequence shown here is derived from an EMBL/GenBank/DDBJ whole genome shotgun (WGS) entry which is preliminary data.</text>
</comment>
<proteinExistence type="predicted"/>
<evidence type="ECO:0000313" key="2">
    <source>
        <dbReference type="Proteomes" id="UP001239680"/>
    </source>
</evidence>
<dbReference type="EMBL" id="JAVDBT010000008">
    <property type="protein sequence ID" value="MDQ2066708.1"/>
    <property type="molecule type" value="Genomic_DNA"/>
</dbReference>
<accession>A0ABU0VY98</accession>
<keyword evidence="2" id="KW-1185">Reference proteome</keyword>
<sequence length="81" mass="8704">MTAAPQRGNRPALVLGRAAPVPLISDHTCAVGLIDRRTGRPHRINGQPVVLYTKKPAAAVAKLLSGRDVTVWEARVDLIET</sequence>
<protein>
    <submittedName>
        <fullName evidence="1">Uncharacterized protein</fullName>
    </submittedName>
</protein>
<organism evidence="1 2">
    <name type="scientific">Pseudogemmobacter lacusdianii</name>
    <dbReference type="NCBI Taxonomy" id="3069608"/>
    <lineage>
        <taxon>Bacteria</taxon>
        <taxon>Pseudomonadati</taxon>
        <taxon>Pseudomonadota</taxon>
        <taxon>Alphaproteobacteria</taxon>
        <taxon>Rhodobacterales</taxon>
        <taxon>Paracoccaceae</taxon>
        <taxon>Pseudogemmobacter</taxon>
    </lineage>
</organism>
<dbReference type="RefSeq" id="WP_306680417.1">
    <property type="nucleotide sequence ID" value="NZ_JAVDBT010000008.1"/>
</dbReference>
<reference evidence="1 2" key="1">
    <citation type="submission" date="2023-08" db="EMBL/GenBank/DDBJ databases">
        <title>Characterization of two Paracoccaceae strains isolated from Phycosphere and proposal of Xinfangfangia lacusdiani sp. nov.</title>
        <authorList>
            <person name="Deng Y."/>
            <person name="Zhang Y.Q."/>
        </authorList>
    </citation>
    <scope>NUCLEOTIDE SEQUENCE [LARGE SCALE GENOMIC DNA]</scope>
    <source>
        <strain evidence="1 2">CPCC 101601</strain>
    </source>
</reference>
<name>A0ABU0VY98_9RHOB</name>
<dbReference type="Proteomes" id="UP001239680">
    <property type="component" value="Unassembled WGS sequence"/>
</dbReference>
<gene>
    <name evidence="1" type="ORF">Q9295_09995</name>
</gene>
<evidence type="ECO:0000313" key="1">
    <source>
        <dbReference type="EMBL" id="MDQ2066708.1"/>
    </source>
</evidence>